<gene>
    <name evidence="14" type="primary">LOC101488998</name>
</gene>
<dbReference type="InterPro" id="IPR006153">
    <property type="entry name" value="Cation/H_exchanger_TM"/>
</dbReference>
<evidence type="ECO:0000259" key="12">
    <source>
        <dbReference type="Pfam" id="PF23256"/>
    </source>
</evidence>
<keyword evidence="2" id="KW-0813">Transport</keyword>
<evidence type="ECO:0000256" key="9">
    <source>
        <dbReference type="ARBA" id="ARBA00038341"/>
    </source>
</evidence>
<dbReference type="PANTHER" id="PTHR32468:SF120">
    <property type="entry name" value="CATION_H+ EXCHANGER 3"/>
    <property type="match status" value="1"/>
</dbReference>
<dbReference type="InterPro" id="IPR038770">
    <property type="entry name" value="Na+/solute_symporter_sf"/>
</dbReference>
<dbReference type="Pfam" id="PF23256">
    <property type="entry name" value="CHX17_2nd"/>
    <property type="match status" value="1"/>
</dbReference>
<feature type="transmembrane region" description="Helical" evidence="10">
    <location>
        <begin position="217"/>
        <end position="236"/>
    </location>
</feature>
<dbReference type="eggNOG" id="KOG1650">
    <property type="taxonomic scope" value="Eukaryota"/>
</dbReference>
<dbReference type="PANTHER" id="PTHR32468">
    <property type="entry name" value="CATION/H + ANTIPORTER"/>
    <property type="match status" value="1"/>
</dbReference>
<dbReference type="PaxDb" id="3827-XP_004504433.1"/>
<feature type="transmembrane region" description="Helical" evidence="10">
    <location>
        <begin position="86"/>
        <end position="104"/>
    </location>
</feature>
<evidence type="ECO:0000313" key="14">
    <source>
        <dbReference type="RefSeq" id="XP_004504433.1"/>
    </source>
</evidence>
<reference evidence="14" key="2">
    <citation type="submission" date="2025-08" db="UniProtKB">
        <authorList>
            <consortium name="RefSeq"/>
        </authorList>
    </citation>
    <scope>IDENTIFICATION</scope>
    <source>
        <tissue evidence="14">Etiolated seedlings</tissue>
    </source>
</reference>
<reference evidence="13" key="1">
    <citation type="journal article" date="2013" name="Nat. Biotechnol.">
        <title>Draft genome sequence of chickpea (Cicer arietinum) provides a resource for trait improvement.</title>
        <authorList>
            <person name="Varshney R.K."/>
            <person name="Song C."/>
            <person name="Saxena R.K."/>
            <person name="Azam S."/>
            <person name="Yu S."/>
            <person name="Sharpe A.G."/>
            <person name="Cannon S."/>
            <person name="Baek J."/>
            <person name="Rosen B.D."/>
            <person name="Tar'an B."/>
            <person name="Millan T."/>
            <person name="Zhang X."/>
            <person name="Ramsay L.D."/>
            <person name="Iwata A."/>
            <person name="Wang Y."/>
            <person name="Nelson W."/>
            <person name="Farmer A.D."/>
            <person name="Gaur P.M."/>
            <person name="Soderlund C."/>
            <person name="Penmetsa R.V."/>
            <person name="Xu C."/>
            <person name="Bharti A.K."/>
            <person name="He W."/>
            <person name="Winter P."/>
            <person name="Zhao S."/>
            <person name="Hane J.K."/>
            <person name="Carrasquilla-Garcia N."/>
            <person name="Condie J.A."/>
            <person name="Upadhyaya H.D."/>
            <person name="Luo M.C."/>
            <person name="Thudi M."/>
            <person name="Gowda C.L."/>
            <person name="Singh N.P."/>
            <person name="Lichtenzveig J."/>
            <person name="Gali K.K."/>
            <person name="Rubio J."/>
            <person name="Nadarajan N."/>
            <person name="Dolezel J."/>
            <person name="Bansal K.C."/>
            <person name="Xu X."/>
            <person name="Edwards D."/>
            <person name="Zhang G."/>
            <person name="Kahl G."/>
            <person name="Gil J."/>
            <person name="Singh K.B."/>
            <person name="Datta S.K."/>
            <person name="Jackson S.A."/>
            <person name="Wang J."/>
            <person name="Cook D.R."/>
        </authorList>
    </citation>
    <scope>NUCLEOTIDE SEQUENCE [LARGE SCALE GENOMIC DNA]</scope>
    <source>
        <strain evidence="13">cv. CDC Frontier</strain>
    </source>
</reference>
<keyword evidence="13" id="KW-1185">Reference proteome</keyword>
<feature type="domain" description="Cation/H(+) antiporter central" evidence="12">
    <location>
        <begin position="492"/>
        <end position="618"/>
    </location>
</feature>
<feature type="domain" description="Cation/H+ exchanger transmembrane" evidence="11">
    <location>
        <begin position="65"/>
        <end position="403"/>
    </location>
</feature>
<keyword evidence="5" id="KW-0630">Potassium</keyword>
<keyword evidence="7" id="KW-0406">Ion transport</keyword>
<organism evidence="13 14">
    <name type="scientific">Cicer arietinum</name>
    <name type="common">Chickpea</name>
    <name type="synonym">Garbanzo</name>
    <dbReference type="NCBI Taxonomy" id="3827"/>
    <lineage>
        <taxon>Eukaryota</taxon>
        <taxon>Viridiplantae</taxon>
        <taxon>Streptophyta</taxon>
        <taxon>Embryophyta</taxon>
        <taxon>Tracheophyta</taxon>
        <taxon>Spermatophyta</taxon>
        <taxon>Magnoliopsida</taxon>
        <taxon>eudicotyledons</taxon>
        <taxon>Gunneridae</taxon>
        <taxon>Pentapetalae</taxon>
        <taxon>rosids</taxon>
        <taxon>fabids</taxon>
        <taxon>Fabales</taxon>
        <taxon>Fabaceae</taxon>
        <taxon>Papilionoideae</taxon>
        <taxon>50 kb inversion clade</taxon>
        <taxon>NPAAA clade</taxon>
        <taxon>Hologalegina</taxon>
        <taxon>IRL clade</taxon>
        <taxon>Cicereae</taxon>
        <taxon>Cicer</taxon>
    </lineage>
</organism>
<dbReference type="RefSeq" id="XP_004504433.1">
    <property type="nucleotide sequence ID" value="XM_004504376.2"/>
</dbReference>
<keyword evidence="8 10" id="KW-0472">Membrane</keyword>
<dbReference type="InterPro" id="IPR057291">
    <property type="entry name" value="CHX17_2nd"/>
</dbReference>
<evidence type="ECO:0000256" key="5">
    <source>
        <dbReference type="ARBA" id="ARBA00022958"/>
    </source>
</evidence>
<feature type="transmembrane region" description="Helical" evidence="10">
    <location>
        <begin position="148"/>
        <end position="168"/>
    </location>
</feature>
<feature type="transmembrane region" description="Helical" evidence="10">
    <location>
        <begin position="53"/>
        <end position="74"/>
    </location>
</feature>
<evidence type="ECO:0000313" key="13">
    <source>
        <dbReference type="Proteomes" id="UP000087171"/>
    </source>
</evidence>
<dbReference type="GO" id="GO:0012505">
    <property type="term" value="C:endomembrane system"/>
    <property type="evidence" value="ECO:0007669"/>
    <property type="project" value="TreeGrafter"/>
</dbReference>
<protein>
    <submittedName>
        <fullName evidence="14">Cation/H(+) antiporter 4-like</fullName>
    </submittedName>
</protein>
<comment type="subcellular location">
    <subcellularLocation>
        <location evidence="1">Membrane</location>
        <topology evidence="1">Multi-pass membrane protein</topology>
    </subcellularLocation>
</comment>
<dbReference type="GO" id="GO:0006813">
    <property type="term" value="P:potassium ion transport"/>
    <property type="evidence" value="ECO:0007669"/>
    <property type="project" value="UniProtKB-KW"/>
</dbReference>
<evidence type="ECO:0000256" key="6">
    <source>
        <dbReference type="ARBA" id="ARBA00022989"/>
    </source>
</evidence>
<dbReference type="AlphaFoldDB" id="A0A1S2YGF5"/>
<evidence type="ECO:0000256" key="4">
    <source>
        <dbReference type="ARBA" id="ARBA00022692"/>
    </source>
</evidence>
<evidence type="ECO:0000256" key="7">
    <source>
        <dbReference type="ARBA" id="ARBA00023065"/>
    </source>
</evidence>
<dbReference type="Gene3D" id="1.20.1530.20">
    <property type="match status" value="1"/>
</dbReference>
<feature type="transmembrane region" description="Helical" evidence="10">
    <location>
        <begin position="116"/>
        <end position="136"/>
    </location>
</feature>
<evidence type="ECO:0000256" key="8">
    <source>
        <dbReference type="ARBA" id="ARBA00023136"/>
    </source>
</evidence>
<keyword evidence="6 10" id="KW-1133">Transmembrane helix</keyword>
<dbReference type="GeneID" id="101488998"/>
<dbReference type="GO" id="GO:0015297">
    <property type="term" value="F:antiporter activity"/>
    <property type="evidence" value="ECO:0007669"/>
    <property type="project" value="InterPro"/>
</dbReference>
<evidence type="ECO:0000256" key="10">
    <source>
        <dbReference type="SAM" id="Phobius"/>
    </source>
</evidence>
<dbReference type="GO" id="GO:0016020">
    <property type="term" value="C:membrane"/>
    <property type="evidence" value="ECO:0007669"/>
    <property type="project" value="UniProtKB-SubCell"/>
</dbReference>
<name>A0A1S2YGF5_CICAR</name>
<dbReference type="GO" id="GO:0006885">
    <property type="term" value="P:regulation of pH"/>
    <property type="evidence" value="ECO:0007669"/>
    <property type="project" value="TreeGrafter"/>
</dbReference>
<evidence type="ECO:0000256" key="2">
    <source>
        <dbReference type="ARBA" id="ARBA00022448"/>
    </source>
</evidence>
<evidence type="ECO:0000256" key="3">
    <source>
        <dbReference type="ARBA" id="ARBA00022538"/>
    </source>
</evidence>
<dbReference type="KEGG" id="cam:101488998"/>
<feature type="transmembrane region" description="Helical" evidence="10">
    <location>
        <begin position="248"/>
        <end position="274"/>
    </location>
</feature>
<sequence length="773" mass="85198">MDLNITANETLYFAIQGINHTAFNVCSAAPPNIVSDGLWGGQLNGRIPSKSSLPVFELQVIVIFAITQICNFLLKRLDFPEFIGQILAGLILGPSIQIEALDHYKKMLFPYGSQDTLATIAAIGYALFIFINAVQMDLSMVTRTGQKAWTIAIMGLVVPLFIGFTFEANMLSTIDVHLKELNIEMPKVVIAHTVISFAVIASLLEELKIINSELGRLALSSVLVSDILGTTIGAVSNVLMYQDNLKKMAILGISLFAFGILVPLVFRPIMFWIIGHTKEGRPVDDSYIYVIILMVFSLGWLSVYINQDFILGAFVLGLAVPEGPPLGSALVKKLQFFGKSFFLPIFVTCGAMKADFSLPHALRALIGVSSVIGVTHIVKTISYIIPSLICKINAKGVVDVGIFSGLYDQQVLSGPTYGAMIISIMVISCIVKWSVKLLYDPSRKYAGYQKRNIMSLKPDSELRLLSCIHKQYNVSAITDVLDICSPTTEHPVVVDALHLIELVGRTSPIFISHRLQKTISSSHKSYSDDVILAFDLYEHDNLGGATAHTYTAISPPTLMHEDVCQLALDKVASIIILPFHRRWTIDGGVESDDKNIRSLNSKVLEVAPCSIGILVTRSSLQNNALIRLAMVFLGGRDDREALCLAKRAIRNPRINLVVYHLSIEKNIPNMEYLLDNEALEEIRRLPHYGSDNVCYQKVIVNDGPGTSAILRDIANEHDFFIVGRTHDLDLPQIEGLTNWSEFTELGVIGDLLASPDFESRAGVLVVQQQVKDK</sequence>
<evidence type="ECO:0000256" key="1">
    <source>
        <dbReference type="ARBA" id="ARBA00004141"/>
    </source>
</evidence>
<keyword evidence="3" id="KW-0633">Potassium transport</keyword>
<accession>A0A1S2YGF5</accession>
<dbReference type="InterPro" id="IPR050794">
    <property type="entry name" value="CPA2_transporter"/>
</dbReference>
<keyword evidence="4 10" id="KW-0812">Transmembrane</keyword>
<dbReference type="OrthoDB" id="1938353at2759"/>
<dbReference type="GO" id="GO:1902600">
    <property type="term" value="P:proton transmembrane transport"/>
    <property type="evidence" value="ECO:0007669"/>
    <property type="project" value="InterPro"/>
</dbReference>
<comment type="similarity">
    <text evidence="9">Belongs to the monovalent cation:proton antiporter 2 (CPA2) transporter (TC 2.A.37) family. CHX (TC 2.A.37.4) subfamily.</text>
</comment>
<proteinExistence type="inferred from homology"/>
<feature type="transmembrane region" description="Helical" evidence="10">
    <location>
        <begin position="286"/>
        <end position="305"/>
    </location>
</feature>
<evidence type="ECO:0000259" key="11">
    <source>
        <dbReference type="Pfam" id="PF00999"/>
    </source>
</evidence>
<dbReference type="Proteomes" id="UP000087171">
    <property type="component" value="Chromosome Ca6"/>
</dbReference>
<dbReference type="Pfam" id="PF00999">
    <property type="entry name" value="Na_H_Exchanger"/>
    <property type="match status" value="1"/>
</dbReference>